<protein>
    <submittedName>
        <fullName evidence="2">Uncharacterized protein</fullName>
    </submittedName>
</protein>
<dbReference type="Proteomes" id="UP000294581">
    <property type="component" value="Unassembled WGS sequence"/>
</dbReference>
<sequence length="51" mass="5641">MSASADTSENQTGKLATEVWAIVFLIVLVDMALLKPYKSHYEKQIDGELDA</sequence>
<accession>A0A4R8LKQ2</accession>
<evidence type="ECO:0000313" key="2">
    <source>
        <dbReference type="EMBL" id="TDY44004.1"/>
    </source>
</evidence>
<dbReference type="AlphaFoldDB" id="A0A4R8LKQ2"/>
<keyword evidence="1" id="KW-0472">Membrane</keyword>
<reference evidence="2 3" key="1">
    <citation type="submission" date="2019-03" db="EMBL/GenBank/DDBJ databases">
        <title>Genomic Encyclopedia of Type Strains, Phase IV (KMG-IV): sequencing the most valuable type-strain genomes for metagenomic binning, comparative biology and taxonomic classification.</title>
        <authorList>
            <person name="Goeker M."/>
        </authorList>
    </citation>
    <scope>NUCLEOTIDE SEQUENCE [LARGE SCALE GENOMIC DNA]</scope>
    <source>
        <strain evidence="2 3">DSM 17974</strain>
    </source>
</reference>
<evidence type="ECO:0000256" key="1">
    <source>
        <dbReference type="SAM" id="Phobius"/>
    </source>
</evidence>
<organism evidence="2 3">
    <name type="scientific">Alicyclobacillus sacchari</name>
    <dbReference type="NCBI Taxonomy" id="392010"/>
    <lineage>
        <taxon>Bacteria</taxon>
        <taxon>Bacillati</taxon>
        <taxon>Bacillota</taxon>
        <taxon>Bacilli</taxon>
        <taxon>Bacillales</taxon>
        <taxon>Alicyclobacillaceae</taxon>
        <taxon>Alicyclobacillus</taxon>
    </lineage>
</organism>
<keyword evidence="1" id="KW-1133">Transmembrane helix</keyword>
<keyword evidence="1" id="KW-0812">Transmembrane</keyword>
<proteinExistence type="predicted"/>
<evidence type="ECO:0000313" key="3">
    <source>
        <dbReference type="Proteomes" id="UP000294581"/>
    </source>
</evidence>
<dbReference type="RefSeq" id="WP_166669102.1">
    <property type="nucleotide sequence ID" value="NZ_BSUS01000001.1"/>
</dbReference>
<feature type="transmembrane region" description="Helical" evidence="1">
    <location>
        <begin position="15"/>
        <end position="34"/>
    </location>
</feature>
<keyword evidence="3" id="KW-1185">Reference proteome</keyword>
<gene>
    <name evidence="2" type="ORF">C7445_11048</name>
</gene>
<name>A0A4R8LKQ2_9BACL</name>
<dbReference type="EMBL" id="SORF01000010">
    <property type="protein sequence ID" value="TDY44004.1"/>
    <property type="molecule type" value="Genomic_DNA"/>
</dbReference>
<comment type="caution">
    <text evidence="2">The sequence shown here is derived from an EMBL/GenBank/DDBJ whole genome shotgun (WGS) entry which is preliminary data.</text>
</comment>